<dbReference type="AlphaFoldDB" id="A0A9N7N4A7"/>
<accession>A0A9N7N4A7</accession>
<dbReference type="EMBL" id="CACSLK010023397">
    <property type="protein sequence ID" value="CAA0822457.1"/>
    <property type="molecule type" value="Genomic_DNA"/>
</dbReference>
<gene>
    <name evidence="1" type="ORF">SHERM_19929</name>
</gene>
<protein>
    <submittedName>
        <fullName evidence="1">Uncharacterized protein</fullName>
    </submittedName>
</protein>
<reference evidence="1" key="1">
    <citation type="submission" date="2019-12" db="EMBL/GenBank/DDBJ databases">
        <authorList>
            <person name="Scholes J."/>
        </authorList>
    </citation>
    <scope>NUCLEOTIDE SEQUENCE</scope>
</reference>
<dbReference type="Proteomes" id="UP001153555">
    <property type="component" value="Unassembled WGS sequence"/>
</dbReference>
<sequence>MKNKAKSIETHTQFPDFSSQIHCTKHPNPSQVGVCAPCLRGELVKLASSDAGLSSYRHSTGSFDLDVAGKFSFFAENEETIRAQSKKSDLFRIRSSSGGCAVGPKGPLEKFWRVNKRLLGKGIIKLNGSPENFGFSGGQSGINYRVSGKMGATPRSTSSSFSVAKISDVTNDGFLEFDFSSEYDKQDFSESKNGCKRHKVWRRIFKRLSVGKSL</sequence>
<organism evidence="1 2">
    <name type="scientific">Striga hermonthica</name>
    <name type="common">Purple witchweed</name>
    <name type="synonym">Buchnera hermonthica</name>
    <dbReference type="NCBI Taxonomy" id="68872"/>
    <lineage>
        <taxon>Eukaryota</taxon>
        <taxon>Viridiplantae</taxon>
        <taxon>Streptophyta</taxon>
        <taxon>Embryophyta</taxon>
        <taxon>Tracheophyta</taxon>
        <taxon>Spermatophyta</taxon>
        <taxon>Magnoliopsida</taxon>
        <taxon>eudicotyledons</taxon>
        <taxon>Gunneridae</taxon>
        <taxon>Pentapetalae</taxon>
        <taxon>asterids</taxon>
        <taxon>lamiids</taxon>
        <taxon>Lamiales</taxon>
        <taxon>Orobanchaceae</taxon>
        <taxon>Buchnereae</taxon>
        <taxon>Striga</taxon>
    </lineage>
</organism>
<keyword evidence="2" id="KW-1185">Reference proteome</keyword>
<proteinExistence type="predicted"/>
<name>A0A9N7N4A7_STRHE</name>
<comment type="caution">
    <text evidence="1">The sequence shown here is derived from an EMBL/GenBank/DDBJ whole genome shotgun (WGS) entry which is preliminary data.</text>
</comment>
<evidence type="ECO:0000313" key="1">
    <source>
        <dbReference type="EMBL" id="CAA0822457.1"/>
    </source>
</evidence>
<evidence type="ECO:0000313" key="2">
    <source>
        <dbReference type="Proteomes" id="UP001153555"/>
    </source>
</evidence>